<dbReference type="EMBL" id="JAHHUM010000075">
    <property type="protein sequence ID" value="KAK5622819.1"/>
    <property type="molecule type" value="Genomic_DNA"/>
</dbReference>
<gene>
    <name evidence="2" type="ORF">CRENBAI_024278</name>
</gene>
<protein>
    <submittedName>
        <fullName evidence="2">Uncharacterized protein</fullName>
    </submittedName>
</protein>
<evidence type="ECO:0000313" key="2">
    <source>
        <dbReference type="EMBL" id="KAK5622819.1"/>
    </source>
</evidence>
<keyword evidence="3" id="KW-1185">Reference proteome</keyword>
<dbReference type="AlphaFoldDB" id="A0AAV9SN90"/>
<feature type="compositionally biased region" description="Polar residues" evidence="1">
    <location>
        <begin position="127"/>
        <end position="138"/>
    </location>
</feature>
<feature type="region of interest" description="Disordered" evidence="1">
    <location>
        <begin position="109"/>
        <end position="141"/>
    </location>
</feature>
<evidence type="ECO:0000256" key="1">
    <source>
        <dbReference type="SAM" id="MobiDB-lite"/>
    </source>
</evidence>
<feature type="region of interest" description="Disordered" evidence="1">
    <location>
        <begin position="1"/>
        <end position="42"/>
    </location>
</feature>
<feature type="compositionally biased region" description="Polar residues" evidence="1">
    <location>
        <begin position="11"/>
        <end position="27"/>
    </location>
</feature>
<proteinExistence type="predicted"/>
<organism evidence="2 3">
    <name type="scientific">Crenichthys baileyi</name>
    <name type="common">White River springfish</name>
    <dbReference type="NCBI Taxonomy" id="28760"/>
    <lineage>
        <taxon>Eukaryota</taxon>
        <taxon>Metazoa</taxon>
        <taxon>Chordata</taxon>
        <taxon>Craniata</taxon>
        <taxon>Vertebrata</taxon>
        <taxon>Euteleostomi</taxon>
        <taxon>Actinopterygii</taxon>
        <taxon>Neopterygii</taxon>
        <taxon>Teleostei</taxon>
        <taxon>Neoteleostei</taxon>
        <taxon>Acanthomorphata</taxon>
        <taxon>Ovalentaria</taxon>
        <taxon>Atherinomorphae</taxon>
        <taxon>Cyprinodontiformes</taxon>
        <taxon>Goodeidae</taxon>
        <taxon>Crenichthys</taxon>
    </lineage>
</organism>
<name>A0AAV9SN90_9TELE</name>
<reference evidence="2 3" key="1">
    <citation type="submission" date="2021-06" db="EMBL/GenBank/DDBJ databases">
        <authorList>
            <person name="Palmer J.M."/>
        </authorList>
    </citation>
    <scope>NUCLEOTIDE SEQUENCE [LARGE SCALE GENOMIC DNA]</scope>
    <source>
        <strain evidence="2 3">MEX-2019</strain>
        <tissue evidence="2">Muscle</tissue>
    </source>
</reference>
<comment type="caution">
    <text evidence="2">The sequence shown here is derived from an EMBL/GenBank/DDBJ whole genome shotgun (WGS) entry which is preliminary data.</text>
</comment>
<dbReference type="Proteomes" id="UP001311232">
    <property type="component" value="Unassembled WGS sequence"/>
</dbReference>
<sequence>MNSRIRPAGGVQSTKADPSPSGTTKKSVCSEEESIQQRREYPAKKALSQYPHYTLRPSMKCNVICSSELWVIYFTEVWIEGTKGAGLRTTLENWDTLRSLTHQWERAIQGHKDGSASIGTGPKRSSPIRNSPTNSNEENGALQRHQLASLLMRGSDGPNEAMTTFCFAFNKSIGLQANAQEGRAVYKVSHPPPSVHKGQLVMADNTIGNGAQLVNCVA</sequence>
<evidence type="ECO:0000313" key="3">
    <source>
        <dbReference type="Proteomes" id="UP001311232"/>
    </source>
</evidence>
<accession>A0AAV9SN90</accession>